<sequence>MPNLAIYELVDAKMRDVIDLTIMQDIFMESFAQAYPESTGIKVFRSFYCYRHPVSSVRERIGRTRYLGKVVAKATREFTQRAMRSYESVGHPRSNQLFRAVRGKKRLEYCLRVIDQVSVKS</sequence>
<name>A0A3M4QGP1_9PSED</name>
<dbReference type="RefSeq" id="WP_147473061.1">
    <property type="nucleotide sequence ID" value="NZ_RBRL01000157.1"/>
</dbReference>
<accession>A0A3M4QGP1</accession>
<dbReference type="EMBL" id="RBRL01000157">
    <property type="protein sequence ID" value="RMQ89552.1"/>
    <property type="molecule type" value="Genomic_DNA"/>
</dbReference>
<dbReference type="AlphaFoldDB" id="A0A3M4QGP1"/>
<evidence type="ECO:0000313" key="2">
    <source>
        <dbReference type="Proteomes" id="UP000277179"/>
    </source>
</evidence>
<reference evidence="1 2" key="1">
    <citation type="submission" date="2018-08" db="EMBL/GenBank/DDBJ databases">
        <title>Recombination of ecologically and evolutionarily significant loci maintains genetic cohesion in the Pseudomonas syringae species complex.</title>
        <authorList>
            <person name="Dillon M."/>
            <person name="Thakur S."/>
            <person name="Almeida R.N.D."/>
            <person name="Weir B.S."/>
            <person name="Guttman D.S."/>
        </authorList>
    </citation>
    <scope>NUCLEOTIDE SEQUENCE [LARGE SCALE GENOMIC DNA]</scope>
    <source>
        <strain evidence="1 2">ICMP 11288</strain>
    </source>
</reference>
<dbReference type="Proteomes" id="UP000277179">
    <property type="component" value="Unassembled WGS sequence"/>
</dbReference>
<protein>
    <submittedName>
        <fullName evidence="1">Uncharacterized protein</fullName>
    </submittedName>
</protein>
<comment type="caution">
    <text evidence="1">The sequence shown here is derived from an EMBL/GenBank/DDBJ whole genome shotgun (WGS) entry which is preliminary data.</text>
</comment>
<gene>
    <name evidence="1" type="ORF">ALP97_200244</name>
</gene>
<proteinExistence type="predicted"/>
<evidence type="ECO:0000313" key="1">
    <source>
        <dbReference type="EMBL" id="RMQ89552.1"/>
    </source>
</evidence>
<organism evidence="1 2">
    <name type="scientific">Pseudomonas salomonii</name>
    <dbReference type="NCBI Taxonomy" id="191391"/>
    <lineage>
        <taxon>Bacteria</taxon>
        <taxon>Pseudomonadati</taxon>
        <taxon>Pseudomonadota</taxon>
        <taxon>Gammaproteobacteria</taxon>
        <taxon>Pseudomonadales</taxon>
        <taxon>Pseudomonadaceae</taxon>
        <taxon>Pseudomonas</taxon>
    </lineage>
</organism>